<protein>
    <recommendedName>
        <fullName evidence="4">IST1-like protein</fullName>
    </recommendedName>
</protein>
<dbReference type="GO" id="GO:0015031">
    <property type="term" value="P:protein transport"/>
    <property type="evidence" value="ECO:0007669"/>
    <property type="project" value="InterPro"/>
</dbReference>
<name>M7ZDV5_TRIUA</name>
<evidence type="ECO:0000256" key="1">
    <source>
        <dbReference type="ARBA" id="ARBA00005536"/>
    </source>
</evidence>
<sequence length="241" mass="26239">MGFLRKFSKQTGKLKSLLELTVSRVATPPPPPAGRRIVGPVKNFNTSRNSGKSRSPDMGFLRKFSKQTGKLKSLLELTVSRVAIARKPRLARKSIASGDVCQLLSLGQTDRALQRVEQVIKEDNMLEALGIIELYCKCLVKKAAQLDKPKECAEEVKEAAAGIIFAAKRCSDLPELQSARKILADKFGDDFTADAKVGTAVVDPMLVWKLSGDTASISLKKKVTKEIAAENNISVDLSKSP</sequence>
<dbReference type="EMBL" id="KD139960">
    <property type="protein sequence ID" value="EMS57826.1"/>
    <property type="molecule type" value="Genomic_DNA"/>
</dbReference>
<evidence type="ECO:0008006" key="4">
    <source>
        <dbReference type="Google" id="ProtNLM"/>
    </source>
</evidence>
<evidence type="ECO:0000313" key="3">
    <source>
        <dbReference type="EMBL" id="EMS57826.1"/>
    </source>
</evidence>
<dbReference type="STRING" id="4572.M7ZDV5"/>
<comment type="similarity">
    <text evidence="1">Belongs to the IST1 family.</text>
</comment>
<dbReference type="PANTHER" id="PTHR12161">
    <property type="entry name" value="IST1 FAMILY MEMBER"/>
    <property type="match status" value="1"/>
</dbReference>
<accession>M7ZDV5</accession>
<evidence type="ECO:0000256" key="2">
    <source>
        <dbReference type="SAM" id="MobiDB-lite"/>
    </source>
</evidence>
<reference evidence="3" key="1">
    <citation type="journal article" date="2013" name="Nature">
        <title>Draft genome of the wheat A-genome progenitor Triticum urartu.</title>
        <authorList>
            <person name="Ling H.Q."/>
            <person name="Zhao S."/>
            <person name="Liu D."/>
            <person name="Wang J."/>
            <person name="Sun H."/>
            <person name="Zhang C."/>
            <person name="Fan H."/>
            <person name="Li D."/>
            <person name="Dong L."/>
            <person name="Tao Y."/>
            <person name="Gao C."/>
            <person name="Wu H."/>
            <person name="Li Y."/>
            <person name="Cui Y."/>
            <person name="Guo X."/>
            <person name="Zheng S."/>
            <person name="Wang B."/>
            <person name="Yu K."/>
            <person name="Liang Q."/>
            <person name="Yang W."/>
            <person name="Lou X."/>
            <person name="Chen J."/>
            <person name="Feng M."/>
            <person name="Jian J."/>
            <person name="Zhang X."/>
            <person name="Luo G."/>
            <person name="Jiang Y."/>
            <person name="Liu J."/>
            <person name="Wang Z."/>
            <person name="Sha Y."/>
            <person name="Zhang B."/>
            <person name="Wu H."/>
            <person name="Tang D."/>
            <person name="Shen Q."/>
            <person name="Xue P."/>
            <person name="Zou S."/>
            <person name="Wang X."/>
            <person name="Liu X."/>
            <person name="Wang F."/>
            <person name="Yang Y."/>
            <person name="An X."/>
            <person name="Dong Z."/>
            <person name="Zhang K."/>
            <person name="Zhang X."/>
            <person name="Luo M.C."/>
            <person name="Dvorak J."/>
            <person name="Tong Y."/>
            <person name="Wang J."/>
            <person name="Yang H."/>
            <person name="Li Z."/>
            <person name="Wang D."/>
            <person name="Zhang A."/>
            <person name="Wang J."/>
        </authorList>
    </citation>
    <scope>NUCLEOTIDE SEQUENCE</scope>
</reference>
<dbReference type="FunFam" id="1.20.1260.60:FF:000002">
    <property type="entry name" value="Vacuolar protein sorting-associated protein IST1"/>
    <property type="match status" value="1"/>
</dbReference>
<dbReference type="OMA" id="YCKCLVE"/>
<dbReference type="PANTHER" id="PTHR12161:SF74">
    <property type="match status" value="1"/>
</dbReference>
<dbReference type="eggNOG" id="KOG2027">
    <property type="taxonomic scope" value="Eukaryota"/>
</dbReference>
<gene>
    <name evidence="3" type="ORF">TRIUR3_11255</name>
</gene>
<dbReference type="InterPro" id="IPR005061">
    <property type="entry name" value="Ist1"/>
</dbReference>
<dbReference type="InterPro" id="IPR042277">
    <property type="entry name" value="IST1-like"/>
</dbReference>
<organism evidence="3">
    <name type="scientific">Triticum urartu</name>
    <name type="common">Red wild einkorn</name>
    <name type="synonym">Crithodium urartu</name>
    <dbReference type="NCBI Taxonomy" id="4572"/>
    <lineage>
        <taxon>Eukaryota</taxon>
        <taxon>Viridiplantae</taxon>
        <taxon>Streptophyta</taxon>
        <taxon>Embryophyta</taxon>
        <taxon>Tracheophyta</taxon>
        <taxon>Spermatophyta</taxon>
        <taxon>Magnoliopsida</taxon>
        <taxon>Liliopsida</taxon>
        <taxon>Poales</taxon>
        <taxon>Poaceae</taxon>
        <taxon>BOP clade</taxon>
        <taxon>Pooideae</taxon>
        <taxon>Triticodae</taxon>
        <taxon>Triticeae</taxon>
        <taxon>Triticinae</taxon>
        <taxon>Triticum</taxon>
    </lineage>
</organism>
<feature type="compositionally biased region" description="Polar residues" evidence="2">
    <location>
        <begin position="43"/>
        <end position="53"/>
    </location>
</feature>
<feature type="region of interest" description="Disordered" evidence="2">
    <location>
        <begin position="25"/>
        <end position="59"/>
    </location>
</feature>
<dbReference type="Pfam" id="PF03398">
    <property type="entry name" value="Ist1"/>
    <property type="match status" value="1"/>
</dbReference>
<proteinExistence type="inferred from homology"/>
<dbReference type="AlphaFoldDB" id="M7ZDV5"/>
<dbReference type="Gene3D" id="1.20.1260.60">
    <property type="entry name" value="Vacuolar protein sorting-associated protein Ist1"/>
    <property type="match status" value="1"/>
</dbReference>